<organism evidence="1 2">
    <name type="scientific">Racocetra persica</name>
    <dbReference type="NCBI Taxonomy" id="160502"/>
    <lineage>
        <taxon>Eukaryota</taxon>
        <taxon>Fungi</taxon>
        <taxon>Fungi incertae sedis</taxon>
        <taxon>Mucoromycota</taxon>
        <taxon>Glomeromycotina</taxon>
        <taxon>Glomeromycetes</taxon>
        <taxon>Diversisporales</taxon>
        <taxon>Gigasporaceae</taxon>
        <taxon>Racocetra</taxon>
    </lineage>
</organism>
<dbReference type="EMBL" id="CAJVQC010085984">
    <property type="protein sequence ID" value="CAG8822254.1"/>
    <property type="molecule type" value="Genomic_DNA"/>
</dbReference>
<dbReference type="Proteomes" id="UP000789920">
    <property type="component" value="Unassembled WGS sequence"/>
</dbReference>
<name>A0ACA9S1Y2_9GLOM</name>
<feature type="non-terminal residue" evidence="1">
    <location>
        <position position="66"/>
    </location>
</feature>
<evidence type="ECO:0000313" key="1">
    <source>
        <dbReference type="EMBL" id="CAG8822254.1"/>
    </source>
</evidence>
<comment type="caution">
    <text evidence="1">The sequence shown here is derived from an EMBL/GenBank/DDBJ whole genome shotgun (WGS) entry which is preliminary data.</text>
</comment>
<proteinExistence type="predicted"/>
<keyword evidence="2" id="KW-1185">Reference proteome</keyword>
<accession>A0ACA9S1Y2</accession>
<evidence type="ECO:0000313" key="2">
    <source>
        <dbReference type="Proteomes" id="UP000789920"/>
    </source>
</evidence>
<sequence>MSSTFNKNSVIRHSLVEGHEVLVKKFIDLASNTLGGRIIDVSDEFFVEAANLLKPTKPVKDPHKFT</sequence>
<protein>
    <submittedName>
        <fullName evidence="1">3599_t:CDS:1</fullName>
    </submittedName>
</protein>
<gene>
    <name evidence="1" type="ORF">RPERSI_LOCUS25761</name>
</gene>
<reference evidence="1" key="1">
    <citation type="submission" date="2021-06" db="EMBL/GenBank/DDBJ databases">
        <authorList>
            <person name="Kallberg Y."/>
            <person name="Tangrot J."/>
            <person name="Rosling A."/>
        </authorList>
    </citation>
    <scope>NUCLEOTIDE SEQUENCE</scope>
    <source>
        <strain evidence="1">MA461A</strain>
    </source>
</reference>